<name>A0A383DJ49_9ZZZZ</name>
<gene>
    <name evidence="1" type="ORF">METZ01_LOCUS497139</name>
</gene>
<dbReference type="EMBL" id="UINC01217617">
    <property type="protein sequence ID" value="SVE44285.1"/>
    <property type="molecule type" value="Genomic_DNA"/>
</dbReference>
<protein>
    <submittedName>
        <fullName evidence="1">Uncharacterized protein</fullName>
    </submittedName>
</protein>
<evidence type="ECO:0000313" key="1">
    <source>
        <dbReference type="EMBL" id="SVE44285.1"/>
    </source>
</evidence>
<dbReference type="AlphaFoldDB" id="A0A383DJ49"/>
<accession>A0A383DJ49</accession>
<feature type="non-terminal residue" evidence="1">
    <location>
        <position position="34"/>
    </location>
</feature>
<reference evidence="1" key="1">
    <citation type="submission" date="2018-05" db="EMBL/GenBank/DDBJ databases">
        <authorList>
            <person name="Lanie J.A."/>
            <person name="Ng W.-L."/>
            <person name="Kazmierczak K.M."/>
            <person name="Andrzejewski T.M."/>
            <person name="Davidsen T.M."/>
            <person name="Wayne K.J."/>
            <person name="Tettelin H."/>
            <person name="Glass J.I."/>
            <person name="Rusch D."/>
            <person name="Podicherti R."/>
            <person name="Tsui H.-C.T."/>
            <person name="Winkler M.E."/>
        </authorList>
    </citation>
    <scope>NUCLEOTIDE SEQUENCE</scope>
</reference>
<proteinExistence type="predicted"/>
<sequence>MFPSSPLGIWLRCSRELRGESSSSLATGSGAEVR</sequence>
<organism evidence="1">
    <name type="scientific">marine metagenome</name>
    <dbReference type="NCBI Taxonomy" id="408172"/>
    <lineage>
        <taxon>unclassified sequences</taxon>
        <taxon>metagenomes</taxon>
        <taxon>ecological metagenomes</taxon>
    </lineage>
</organism>